<accession>F0ZSB9</accession>
<name>F0ZSB9_DICPU</name>
<dbReference type="PANTHER" id="PTHR11786:SF10">
    <property type="match status" value="1"/>
</dbReference>
<dbReference type="Pfam" id="PF00797">
    <property type="entry name" value="Acetyltransf_2"/>
    <property type="match status" value="1"/>
</dbReference>
<evidence type="ECO:0000256" key="1">
    <source>
        <dbReference type="ARBA" id="ARBA00006547"/>
    </source>
</evidence>
<evidence type="ECO:0000313" key="2">
    <source>
        <dbReference type="EMBL" id="EGC33153.1"/>
    </source>
</evidence>
<reference evidence="3" key="1">
    <citation type="journal article" date="2011" name="Genome Biol.">
        <title>Comparative genomics of the social amoebae Dictyostelium discoideum and Dictyostelium purpureum.</title>
        <authorList>
            <consortium name="US DOE Joint Genome Institute (JGI-PGF)"/>
            <person name="Sucgang R."/>
            <person name="Kuo A."/>
            <person name="Tian X."/>
            <person name="Salerno W."/>
            <person name="Parikh A."/>
            <person name="Feasley C.L."/>
            <person name="Dalin E."/>
            <person name="Tu H."/>
            <person name="Huang E."/>
            <person name="Barry K."/>
            <person name="Lindquist E."/>
            <person name="Shapiro H."/>
            <person name="Bruce D."/>
            <person name="Schmutz J."/>
            <person name="Salamov A."/>
            <person name="Fey P."/>
            <person name="Gaudet P."/>
            <person name="Anjard C."/>
            <person name="Babu M.M."/>
            <person name="Basu S."/>
            <person name="Bushmanova Y."/>
            <person name="van der Wel H."/>
            <person name="Katoh-Kurasawa M."/>
            <person name="Dinh C."/>
            <person name="Coutinho P.M."/>
            <person name="Saito T."/>
            <person name="Elias M."/>
            <person name="Schaap P."/>
            <person name="Kay R.R."/>
            <person name="Henrissat B."/>
            <person name="Eichinger L."/>
            <person name="Rivero F."/>
            <person name="Putnam N.H."/>
            <person name="West C.M."/>
            <person name="Loomis W.F."/>
            <person name="Chisholm R.L."/>
            <person name="Shaulsky G."/>
            <person name="Strassmann J.E."/>
            <person name="Queller D.C."/>
            <person name="Kuspa A."/>
            <person name="Grigoriev I.V."/>
        </authorList>
    </citation>
    <scope>NUCLEOTIDE SEQUENCE [LARGE SCALE GENOMIC DNA]</scope>
    <source>
        <strain evidence="3">QSDP1</strain>
    </source>
</reference>
<dbReference type="eggNOG" id="ENOG502RHYD">
    <property type="taxonomic scope" value="Eukaryota"/>
</dbReference>
<comment type="similarity">
    <text evidence="1">Belongs to the arylamine N-acetyltransferase family.</text>
</comment>
<dbReference type="OrthoDB" id="10260017at2759"/>
<evidence type="ECO:0000313" key="3">
    <source>
        <dbReference type="Proteomes" id="UP000001064"/>
    </source>
</evidence>
<dbReference type="InterPro" id="IPR038765">
    <property type="entry name" value="Papain-like_cys_pep_sf"/>
</dbReference>
<protein>
    <submittedName>
        <fullName evidence="2">Uncharacterized protein</fullName>
    </submittedName>
</protein>
<sequence length="305" mass="36661">MINSYNNNNNNLINNNNNNSENIIINNDNNNEYDSYNNFIFKREFLKRLNLIDKRNEEEYKNFVIENLYDIAQLQLLFCQQVPLENVNQYDYSLESVIERILIKNQGGVSSHLNVIFSLFLNELGINCRLIKIDEKSKFNNIFLSNPHYSIIIQWDDGNEYLIDVGLGIYNCYQPLELGSTTPKIHSSKHYRIRKFNDGFIYEEKLIEEHIYNPVFHFNRKQQKENLTFDDILNISNNNYNKNINNNNNNRQYLFKLYEKGYYYIHNNKFFIKNYYNDSKNNEITITDNNQFKKISLKYFNILIK</sequence>
<gene>
    <name evidence="2" type="ORF">DICPUDRAFT_81051</name>
</gene>
<dbReference type="GeneID" id="10504676"/>
<dbReference type="InterPro" id="IPR053710">
    <property type="entry name" value="Arylamine_NAT_domain_sf"/>
</dbReference>
<dbReference type="RefSeq" id="XP_003290309.1">
    <property type="nucleotide sequence ID" value="XM_003290261.1"/>
</dbReference>
<organism evidence="2 3">
    <name type="scientific">Dictyostelium purpureum</name>
    <name type="common">Slime mold</name>
    <dbReference type="NCBI Taxonomy" id="5786"/>
    <lineage>
        <taxon>Eukaryota</taxon>
        <taxon>Amoebozoa</taxon>
        <taxon>Evosea</taxon>
        <taxon>Eumycetozoa</taxon>
        <taxon>Dictyostelia</taxon>
        <taxon>Dictyosteliales</taxon>
        <taxon>Dictyosteliaceae</taxon>
        <taxon>Dictyostelium</taxon>
    </lineage>
</organism>
<dbReference type="InterPro" id="IPR001447">
    <property type="entry name" value="Arylamine_N-AcTrfase"/>
</dbReference>
<keyword evidence="3" id="KW-1185">Reference proteome</keyword>
<dbReference type="Gene3D" id="3.30.2140.20">
    <property type="match status" value="1"/>
</dbReference>
<dbReference type="InParanoid" id="F0ZSB9"/>
<dbReference type="Proteomes" id="UP000001064">
    <property type="component" value="Unassembled WGS sequence"/>
</dbReference>
<dbReference type="OMA" id="SKHYRIR"/>
<dbReference type="SUPFAM" id="SSF54001">
    <property type="entry name" value="Cysteine proteinases"/>
    <property type="match status" value="1"/>
</dbReference>
<dbReference type="FunCoup" id="F0ZSB9">
    <property type="interactions" value="1"/>
</dbReference>
<dbReference type="EMBL" id="GL871155">
    <property type="protein sequence ID" value="EGC33153.1"/>
    <property type="molecule type" value="Genomic_DNA"/>
</dbReference>
<dbReference type="AlphaFoldDB" id="F0ZSB9"/>
<dbReference type="PANTHER" id="PTHR11786">
    <property type="entry name" value="N-HYDROXYARYLAMINE O-ACETYLTRANSFERASE"/>
    <property type="match status" value="1"/>
</dbReference>
<proteinExistence type="inferred from homology"/>
<dbReference type="VEuPathDB" id="AmoebaDB:DICPUDRAFT_81051"/>
<dbReference type="GO" id="GO:0016407">
    <property type="term" value="F:acetyltransferase activity"/>
    <property type="evidence" value="ECO:0007669"/>
    <property type="project" value="InterPro"/>
</dbReference>
<dbReference type="KEGG" id="dpp:DICPUDRAFT_81051"/>